<organism evidence="1 2">
    <name type="scientific">Aerococcus urinaeequi</name>
    <dbReference type="NCBI Taxonomy" id="51665"/>
    <lineage>
        <taxon>Bacteria</taxon>
        <taxon>Bacillati</taxon>
        <taxon>Bacillota</taxon>
        <taxon>Bacilli</taxon>
        <taxon>Lactobacillales</taxon>
        <taxon>Aerococcaceae</taxon>
        <taxon>Aerococcus</taxon>
    </lineage>
</organism>
<reference evidence="1 2" key="1">
    <citation type="submission" date="2020-07" db="EMBL/GenBank/DDBJ databases">
        <title>Draft Genome Sequences of Lactobacillales Isolated from the International Space Station.</title>
        <authorList>
            <person name="Bharadwaj A.R."/>
            <person name="Singh N.K."/>
            <person name="Wood J.M."/>
            <person name="Debieu M."/>
            <person name="O'Hara N.B."/>
            <person name="Karouia F."/>
            <person name="Mason C.E."/>
            <person name="Venkateswaran K."/>
        </authorList>
    </citation>
    <scope>NUCLEOTIDE SEQUENCE [LARGE SCALE GENOMIC DNA]</scope>
    <source>
        <strain evidence="1 2">151250015-1-258-55</strain>
    </source>
</reference>
<keyword evidence="2" id="KW-1185">Reference proteome</keyword>
<name>A0ABR5ZWD9_9LACT</name>
<proteinExistence type="predicted"/>
<accession>A0ABR5ZWD9</accession>
<evidence type="ECO:0000313" key="2">
    <source>
        <dbReference type="Proteomes" id="UP000540056"/>
    </source>
</evidence>
<protein>
    <submittedName>
        <fullName evidence="1">Uncharacterized protein</fullName>
    </submittedName>
</protein>
<sequence>MWNRNQYSGPGGGLYTGPGGGLYTGPGGGLYTGPGGGLYTGPGGGAYNGPTPYTSNIPPWPIFVKELEKRGLTRQAEMIRRSIKV</sequence>
<evidence type="ECO:0000313" key="1">
    <source>
        <dbReference type="EMBL" id="MBA5746047.1"/>
    </source>
</evidence>
<dbReference type="RefSeq" id="WP_149256367.1">
    <property type="nucleotide sequence ID" value="NZ_JACGAM010000003.1"/>
</dbReference>
<gene>
    <name evidence="1" type="ORF">H3232_02305</name>
</gene>
<dbReference type="EMBL" id="JACGAN010000003">
    <property type="protein sequence ID" value="MBA5746047.1"/>
    <property type="molecule type" value="Genomic_DNA"/>
</dbReference>
<comment type="caution">
    <text evidence="1">The sequence shown here is derived from an EMBL/GenBank/DDBJ whole genome shotgun (WGS) entry which is preliminary data.</text>
</comment>
<dbReference type="Proteomes" id="UP000540056">
    <property type="component" value="Unassembled WGS sequence"/>
</dbReference>